<dbReference type="Pfam" id="PF26168">
    <property type="entry name" value="Glyco_transf_N"/>
    <property type="match status" value="2"/>
</dbReference>
<dbReference type="Gene3D" id="3.40.50.2000">
    <property type="entry name" value="Glycogen Phosphorylase B"/>
    <property type="match status" value="5"/>
</dbReference>
<accession>A0A2U1M2X6</accession>
<dbReference type="FunFam" id="3.40.50.2000:FF:000047">
    <property type="entry name" value="Glycosyltransferase"/>
    <property type="match status" value="1"/>
</dbReference>
<evidence type="ECO:0000313" key="5">
    <source>
        <dbReference type="EMBL" id="PWA55612.1"/>
    </source>
</evidence>
<dbReference type="STRING" id="35608.A0A2U1M2X6"/>
<evidence type="ECO:0000259" key="4">
    <source>
        <dbReference type="Pfam" id="PF26168"/>
    </source>
</evidence>
<organism evidence="5 6">
    <name type="scientific">Artemisia annua</name>
    <name type="common">Sweet wormwood</name>
    <dbReference type="NCBI Taxonomy" id="35608"/>
    <lineage>
        <taxon>Eukaryota</taxon>
        <taxon>Viridiplantae</taxon>
        <taxon>Streptophyta</taxon>
        <taxon>Embryophyta</taxon>
        <taxon>Tracheophyta</taxon>
        <taxon>Spermatophyta</taxon>
        <taxon>Magnoliopsida</taxon>
        <taxon>eudicotyledons</taxon>
        <taxon>Gunneridae</taxon>
        <taxon>Pentapetalae</taxon>
        <taxon>asterids</taxon>
        <taxon>campanulids</taxon>
        <taxon>Asterales</taxon>
        <taxon>Asteraceae</taxon>
        <taxon>Asteroideae</taxon>
        <taxon>Anthemideae</taxon>
        <taxon>Artemisiinae</taxon>
        <taxon>Artemisia</taxon>
    </lineage>
</organism>
<dbReference type="OrthoDB" id="5835829at2759"/>
<dbReference type="PANTHER" id="PTHR48047">
    <property type="entry name" value="GLYCOSYLTRANSFERASE"/>
    <property type="match status" value="1"/>
</dbReference>
<sequence length="1174" mass="131685">MAFRSEDLHFVLFPLMAQGHLIPMVDMGRILAQRGAIVTIITSPVNANRFKSVIDRAVEAKLKIQVLELELPLAEVGLPEGLENFDLLPSADQPLKMYSAMKLLEKPAEKVLSVLCPPPSCIISDGGFPWTSDVAKRLNIPKLVFYGPGCFAFLCIHIVTNTNILDEIDSNSEYFVMPGLPDQIEVTKPQASTWGKGDSKETTEMFDRLLEAEKTSSGIVVNSFEELEPKYVEAFARAKDKVVWCIGPVSLSNKSFEDLSERGNKPAINKHDCLKWLDSREQGSVVYVCLGSLWYGSTEQAIELGLGLESSNKPFIWFIRQTSDEFERWLLEERYEERIKDRGLMVRGWAPQILILSHEAIGGFITHCGWNSTLEGICAGIPMVTWPHFADQFLNERFIVDVLKIGVKIGAEFPAIKSQTLFFTKVEEIYAVVFEDYKSKKHGKVRPDLYSVFSCYLICTKQTSENSMASPHTDLHFVLFPLMAQGHLIPMVDMARILAQRGAIVTIVTSPVNAKRFKPVIDRAIEAKLQIQFLELPLPLDEVGLPEGCENFDLLPSHAHALNMYSAMSMLENPAEILLKTLCTPPSCIISDSGFPWTNNIAKRLNIPRLIFYGPGCFAFLCMHILTHTNILNEIETNSEYFAIPGLPDQIEVTKPQAFTWVFSCYLICTKQTSENSMASPHTDLHFVLFPLMAQGHLIPMVDMARILAQRGAIVTIVTSPVNAKRFKPVIDRAIEAKLQIQFLELPLPLDEVGLPEGCENFDLLPSHAHALNMYSAMSMLENPAEILLKTLCTPPSCIISDSGFPWTNNIAKRLNIPRLIFYGPGCFAFLCMHILTHTNILNEIETNSEYFAIPGLPDQIEVTKPQAFTWGKGDSKETTEIFERAQEADKDSFGIVVNSFEELEPKYVEAFAKAKDKKVWCIGPVSICNKSFNDVAERGNKAAINGHDYIKWLDSREPGSVVYVCLGSLSYVSTEQAIEIGLGLELSNFPFIWFIRNTTDEFERWLLEDGYEERVKDRGLMVRGWAPQILILSHQATGGFVTHCGWNSTLEGVSAGIPLVTWPQFAEQFLNERFIIDVLKIGVKIGTEVPIVFTELDKSKIIVKRQDVKIAVQDLMSTEEEGEARRKRAREFKVLAKIAMEEGGSSHRNMTLMIKAITSIKEVAKNTKSVIDV</sequence>
<gene>
    <name evidence="5" type="ORF">CTI12_AA427400</name>
</gene>
<dbReference type="FunFam" id="3.40.50.2000:FF:000071">
    <property type="entry name" value="Glycosyltransferase"/>
    <property type="match status" value="2"/>
</dbReference>
<dbReference type="FunFam" id="3.40.50.2000:FF:000063">
    <property type="entry name" value="Glycosyltransferase"/>
    <property type="match status" value="1"/>
</dbReference>
<comment type="similarity">
    <text evidence="1">Belongs to the UDP-glycosyltransferase family.</text>
</comment>
<dbReference type="SUPFAM" id="SSF53756">
    <property type="entry name" value="UDP-Glycosyltransferase/glycogen phosphorylase"/>
    <property type="match status" value="3"/>
</dbReference>
<evidence type="ECO:0000256" key="2">
    <source>
        <dbReference type="ARBA" id="ARBA00022676"/>
    </source>
</evidence>
<name>A0A2U1M2X6_ARTAN</name>
<dbReference type="PROSITE" id="PS00375">
    <property type="entry name" value="UDPGT"/>
    <property type="match status" value="2"/>
</dbReference>
<dbReference type="Proteomes" id="UP000245207">
    <property type="component" value="Unassembled WGS sequence"/>
</dbReference>
<dbReference type="InterPro" id="IPR002213">
    <property type="entry name" value="UDP_glucos_trans"/>
</dbReference>
<dbReference type="CDD" id="cd03784">
    <property type="entry name" value="GT1_Gtf-like"/>
    <property type="match status" value="2"/>
</dbReference>
<comment type="caution">
    <text evidence="5">The sequence shown here is derived from an EMBL/GenBank/DDBJ whole genome shotgun (WGS) entry which is preliminary data.</text>
</comment>
<keyword evidence="6" id="KW-1185">Reference proteome</keyword>
<dbReference type="GO" id="GO:0035251">
    <property type="term" value="F:UDP-glucosyltransferase activity"/>
    <property type="evidence" value="ECO:0007669"/>
    <property type="project" value="TreeGrafter"/>
</dbReference>
<reference evidence="5 6" key="1">
    <citation type="journal article" date="2018" name="Mol. Plant">
        <title>The genome of Artemisia annua provides insight into the evolution of Asteraceae family and artemisinin biosynthesis.</title>
        <authorList>
            <person name="Shen Q."/>
            <person name="Zhang L."/>
            <person name="Liao Z."/>
            <person name="Wang S."/>
            <person name="Yan T."/>
            <person name="Shi P."/>
            <person name="Liu M."/>
            <person name="Fu X."/>
            <person name="Pan Q."/>
            <person name="Wang Y."/>
            <person name="Lv Z."/>
            <person name="Lu X."/>
            <person name="Zhang F."/>
            <person name="Jiang W."/>
            <person name="Ma Y."/>
            <person name="Chen M."/>
            <person name="Hao X."/>
            <person name="Li L."/>
            <person name="Tang Y."/>
            <person name="Lv G."/>
            <person name="Zhou Y."/>
            <person name="Sun X."/>
            <person name="Brodelius P.E."/>
            <person name="Rose J.K.C."/>
            <person name="Tang K."/>
        </authorList>
    </citation>
    <scope>NUCLEOTIDE SEQUENCE [LARGE SCALE GENOMIC DNA]</scope>
    <source>
        <strain evidence="6">cv. Huhao1</strain>
        <tissue evidence="5">Leaf</tissue>
    </source>
</reference>
<dbReference type="EMBL" id="PKPP01006708">
    <property type="protein sequence ID" value="PWA55612.1"/>
    <property type="molecule type" value="Genomic_DNA"/>
</dbReference>
<evidence type="ECO:0000256" key="3">
    <source>
        <dbReference type="ARBA" id="ARBA00022679"/>
    </source>
</evidence>
<dbReference type="InterPro" id="IPR035595">
    <property type="entry name" value="UDP_glycos_trans_CS"/>
</dbReference>
<dbReference type="PANTHER" id="PTHR48047:SF232">
    <property type="entry name" value="GLYCOSYLTRANSFERASE"/>
    <property type="match status" value="1"/>
</dbReference>
<proteinExistence type="inferred from homology"/>
<dbReference type="AlphaFoldDB" id="A0A2U1M2X6"/>
<dbReference type="InterPro" id="IPR058980">
    <property type="entry name" value="Glyco_transf_N"/>
</dbReference>
<feature type="domain" description="Glycosyltransferase N-terminal" evidence="4">
    <location>
        <begin position="9"/>
        <end position="249"/>
    </location>
</feature>
<evidence type="ECO:0000256" key="1">
    <source>
        <dbReference type="ARBA" id="ARBA00009995"/>
    </source>
</evidence>
<dbReference type="Pfam" id="PF00201">
    <property type="entry name" value="UDPGT"/>
    <property type="match status" value="2"/>
</dbReference>
<feature type="domain" description="Glycosyltransferase N-terminal" evidence="4">
    <location>
        <begin position="687"/>
        <end position="926"/>
    </location>
</feature>
<protein>
    <submittedName>
        <fullName evidence="5">UDP-glucuronosyl/UDP-glucosyltransferase</fullName>
    </submittedName>
</protein>
<keyword evidence="2" id="KW-0328">Glycosyltransferase</keyword>
<evidence type="ECO:0000313" key="6">
    <source>
        <dbReference type="Proteomes" id="UP000245207"/>
    </source>
</evidence>
<keyword evidence="3 5" id="KW-0808">Transferase</keyword>